<sequence>MIELRKRLARLFKQDLSGLGQLDAAALTQKERRAHIMLKGLDLEAEGRLAEVETACSPAEIQLLGDCDEIAKLSDVHPGI</sequence>
<evidence type="ECO:0000313" key="1">
    <source>
        <dbReference type="EMBL" id="GLR89729.1"/>
    </source>
</evidence>
<protein>
    <submittedName>
        <fullName evidence="1">Uncharacterized protein</fullName>
    </submittedName>
</protein>
<reference evidence="2" key="1">
    <citation type="journal article" date="2019" name="Int. J. Syst. Evol. Microbiol.">
        <title>The Global Catalogue of Microorganisms (GCM) 10K type strain sequencing project: providing services to taxonomists for standard genome sequencing and annotation.</title>
        <authorList>
            <consortium name="The Broad Institute Genomics Platform"/>
            <consortium name="The Broad Institute Genome Sequencing Center for Infectious Disease"/>
            <person name="Wu L."/>
            <person name="Ma J."/>
        </authorList>
    </citation>
    <scope>NUCLEOTIDE SEQUENCE [LARGE SCALE GENOMIC DNA]</scope>
    <source>
        <strain evidence="2">NBRC 102520</strain>
    </source>
</reference>
<organism evidence="1 2">
    <name type="scientific">Bradyrhizobium iriomotense</name>
    <dbReference type="NCBI Taxonomy" id="441950"/>
    <lineage>
        <taxon>Bacteria</taxon>
        <taxon>Pseudomonadati</taxon>
        <taxon>Pseudomonadota</taxon>
        <taxon>Alphaproteobacteria</taxon>
        <taxon>Hyphomicrobiales</taxon>
        <taxon>Nitrobacteraceae</taxon>
        <taxon>Bradyrhizobium</taxon>
    </lineage>
</organism>
<name>A0ABQ6B5Q2_9BRAD</name>
<comment type="caution">
    <text evidence="1">The sequence shown here is derived from an EMBL/GenBank/DDBJ whole genome shotgun (WGS) entry which is preliminary data.</text>
</comment>
<dbReference type="EMBL" id="BSOW01000028">
    <property type="protein sequence ID" value="GLR89729.1"/>
    <property type="molecule type" value="Genomic_DNA"/>
</dbReference>
<proteinExistence type="predicted"/>
<gene>
    <name evidence="1" type="ORF">GCM10007857_64430</name>
</gene>
<evidence type="ECO:0000313" key="2">
    <source>
        <dbReference type="Proteomes" id="UP001156905"/>
    </source>
</evidence>
<accession>A0ABQ6B5Q2</accession>
<dbReference type="Proteomes" id="UP001156905">
    <property type="component" value="Unassembled WGS sequence"/>
</dbReference>
<keyword evidence="2" id="KW-1185">Reference proteome</keyword>